<gene>
    <name evidence="2" type="primary">N</name>
</gene>
<feature type="compositionally biased region" description="Pro residues" evidence="1">
    <location>
        <begin position="609"/>
        <end position="618"/>
    </location>
</feature>
<organism evidence="2 3">
    <name type="scientific">Shayang Fly Virus 1</name>
    <dbReference type="NCBI Taxonomy" id="1608065"/>
    <lineage>
        <taxon>Viruses</taxon>
        <taxon>Riboviria</taxon>
        <taxon>Orthornavirae</taxon>
        <taxon>Negarnaviricota</taxon>
        <taxon>Haploviricotina</taxon>
        <taxon>Monjiviricetes</taxon>
        <taxon>Jingchuvirales</taxon>
        <taxon>Aliusviridae</taxon>
        <taxon>Ollusvirus</taxon>
        <taxon>Ollusvirus shayangense</taxon>
    </lineage>
</organism>
<keyword evidence="3" id="KW-1185">Reference proteome</keyword>
<sequence length="624" mass="69452">MAQLDGFLHSARMRARAAVRCGQSPLTAMVVAASGNNVYAKSSWFLNAFSAVDANERGWVSALGLIAMSRAIHMRDPSYGEMSEADRDAFYFGSLTALWQVPEDNIVPEKIIESRDNIIKALRLLPPSGEEVKVAINGWISIYQQKNANIYHRGAHMFPIALSAGLTDELIQQTRPLCYGPHHDDNPEIVSLTNEQIIALRMMKPKDQITAIWNQLHDVHIIAYYTVLGSTDPTYGRDQMRAMFTQIATIGKSSFTEAWARSRWQNLVQDEASLANSPEVSRDTLISYATKFQSLASDGIKVAGLLHNYYLAKSVNMTSLTRIIEQSRAPHVSGLTALCEMMIRYVYATYTGLQAVFGDSQLKPIVKLAAHIIYNPFCTLSGPPITQAFYADVAYVATELMYHTNRNPNKGQRYNLPSTSHLTKAIPFLNSYIESLTQIESRGGEVTQVLQTVLGAYNKTLRPGANGEWNVTDQGMEAQAELIPINREQVLSSHQLSDLIISLRNDKDKAFFDLMVLLKDAIAQQPFNEVTVLNDEWVHPRLTVSPLSDGVKALITTLGVEVDPKWNVETNIVSDARYANYIIANDQNIRHAHQPIVGPVAPGDDEARPPLPQMPPPPRDQHLQ</sequence>
<dbReference type="GeneID" id="29122427"/>
<proteinExistence type="predicted"/>
<keyword evidence="2" id="KW-0946">Virion</keyword>
<protein>
    <submittedName>
        <fullName evidence="2">Putative nucleoprotein</fullName>
    </submittedName>
</protein>
<name>A0A0B5KX82_9VIRU</name>
<dbReference type="GO" id="GO:0019013">
    <property type="term" value="C:viral nucleocapsid"/>
    <property type="evidence" value="ECO:0007669"/>
    <property type="project" value="UniProtKB-KW"/>
</dbReference>
<dbReference type="RefSeq" id="YP_009300662.1">
    <property type="nucleotide sequence ID" value="NC_031214.1"/>
</dbReference>
<evidence type="ECO:0000313" key="3">
    <source>
        <dbReference type="Proteomes" id="UP000201788"/>
    </source>
</evidence>
<evidence type="ECO:0000256" key="1">
    <source>
        <dbReference type="SAM" id="MobiDB-lite"/>
    </source>
</evidence>
<dbReference type="KEGG" id="vg:29122427"/>
<evidence type="ECO:0000313" key="2">
    <source>
        <dbReference type="EMBL" id="AJG39053.1"/>
    </source>
</evidence>
<dbReference type="EMBL" id="KM817598">
    <property type="protein sequence ID" value="AJG39053.1"/>
    <property type="molecule type" value="Viral_cRNA"/>
</dbReference>
<keyword evidence="2" id="KW-0543">Viral nucleoprotein</keyword>
<feature type="region of interest" description="Disordered" evidence="1">
    <location>
        <begin position="595"/>
        <end position="624"/>
    </location>
</feature>
<reference evidence="2 3" key="1">
    <citation type="journal article" date="2015" name="Elife">
        <title>Unprecedented genomic diversity of RNA viruses in arthropods reveals the ancestry of negative-sense RNA viruses.</title>
        <authorList>
            <person name="Li C.X."/>
            <person name="Shi M."/>
            <person name="Tian J.H."/>
            <person name="Lin X.D."/>
            <person name="Kang Y.J."/>
            <person name="Chen L.J."/>
            <person name="Qin X.C."/>
            <person name="Xu J."/>
            <person name="Holmes E.C."/>
            <person name="Zhang Y.Z."/>
        </authorList>
    </citation>
    <scope>NUCLEOTIDE SEQUENCE [LARGE SCALE GENOMIC DNA]</scope>
    <source>
        <strain evidence="2 3">SYY3-1</strain>
    </source>
</reference>
<accession>A0A0B5KX82</accession>
<dbReference type="Proteomes" id="UP000201788">
    <property type="component" value="Segment"/>
</dbReference>